<keyword evidence="2" id="KW-1185">Reference proteome</keyword>
<organism evidence="1">
    <name type="scientific">Oikopleura dioica</name>
    <name type="common">Tunicate</name>
    <dbReference type="NCBI Taxonomy" id="34765"/>
    <lineage>
        <taxon>Eukaryota</taxon>
        <taxon>Metazoa</taxon>
        <taxon>Chordata</taxon>
        <taxon>Tunicata</taxon>
        <taxon>Appendicularia</taxon>
        <taxon>Copelata</taxon>
        <taxon>Oikopleuridae</taxon>
        <taxon>Oikopleura</taxon>
    </lineage>
</organism>
<proteinExistence type="predicted"/>
<reference evidence="1" key="1">
    <citation type="journal article" date="2010" name="Science">
        <title>Plasticity of animal genome architecture unmasked by rapid evolution of a pelagic tunicate.</title>
        <authorList>
            <person name="Denoeud F."/>
            <person name="Henriet S."/>
            <person name="Mungpakdee S."/>
            <person name="Aury J.M."/>
            <person name="Da Silva C."/>
            <person name="Brinkmann H."/>
            <person name="Mikhaleva J."/>
            <person name="Olsen L.C."/>
            <person name="Jubin C."/>
            <person name="Canestro C."/>
            <person name="Bouquet J.M."/>
            <person name="Danks G."/>
            <person name="Poulain J."/>
            <person name="Campsteijn C."/>
            <person name="Adamski M."/>
            <person name="Cross I."/>
            <person name="Yadetie F."/>
            <person name="Muffato M."/>
            <person name="Louis A."/>
            <person name="Butcher S."/>
            <person name="Tsagkogeorga G."/>
            <person name="Konrad A."/>
            <person name="Singh S."/>
            <person name="Jensen M.F."/>
            <person name="Cong E.H."/>
            <person name="Eikeseth-Otteraa H."/>
            <person name="Noel B."/>
            <person name="Anthouard V."/>
            <person name="Porcel B.M."/>
            <person name="Kachouri-Lafond R."/>
            <person name="Nishino A."/>
            <person name="Ugolini M."/>
            <person name="Chourrout P."/>
            <person name="Nishida H."/>
            <person name="Aasland R."/>
            <person name="Huzurbazar S."/>
            <person name="Westhof E."/>
            <person name="Delsuc F."/>
            <person name="Lehrach H."/>
            <person name="Reinhardt R."/>
            <person name="Weissenbach J."/>
            <person name="Roy S.W."/>
            <person name="Artiguenave F."/>
            <person name="Postlethwait J.H."/>
            <person name="Manak J.R."/>
            <person name="Thompson E.M."/>
            <person name="Jaillon O."/>
            <person name="Du Pasquier L."/>
            <person name="Boudinot P."/>
            <person name="Liberles D.A."/>
            <person name="Volff J.N."/>
            <person name="Philippe H."/>
            <person name="Lenhard B."/>
            <person name="Roest Crollius H."/>
            <person name="Wincker P."/>
            <person name="Chourrout D."/>
        </authorList>
    </citation>
    <scope>NUCLEOTIDE SEQUENCE [LARGE SCALE GENOMIC DNA]</scope>
</reference>
<accession>E4Y1A9</accession>
<name>E4Y1A9_OIKDI</name>
<dbReference type="AlphaFoldDB" id="E4Y1A9"/>
<dbReference type="Proteomes" id="UP000001307">
    <property type="component" value="Unassembled WGS sequence"/>
</dbReference>
<gene>
    <name evidence="1" type="ORF">GSOID_T00013958001</name>
</gene>
<evidence type="ECO:0000313" key="2">
    <source>
        <dbReference type="Proteomes" id="UP000001307"/>
    </source>
</evidence>
<dbReference type="EMBL" id="FN653596">
    <property type="protein sequence ID" value="CBY15656.1"/>
    <property type="molecule type" value="Genomic_DNA"/>
</dbReference>
<sequence length="170" mass="19527">MSSLADLYKTREGRAELEAQLEILKNMSITQRMASGELTLEVIAIKNEPMALELIQELILSRDTMIHTYNDLIDSDPLKPNSKKLFPYHFAQNEQIFDALTPPPIDRRAYLVTLARSNATEDEKISLLQNAVNNNIPLDMTRVQNKGYSFSERSGFGAIFFFSIFWKFLY</sequence>
<dbReference type="InParanoid" id="E4Y1A9"/>
<protein>
    <submittedName>
        <fullName evidence="1">Uncharacterized protein</fullName>
    </submittedName>
</protein>
<evidence type="ECO:0000313" key="1">
    <source>
        <dbReference type="EMBL" id="CBY15656.1"/>
    </source>
</evidence>